<organism evidence="3 4">
    <name type="scientific">Selenomonas timonae</name>
    <dbReference type="NCBI Taxonomy" id="2754044"/>
    <lineage>
        <taxon>Bacteria</taxon>
        <taxon>Bacillati</taxon>
        <taxon>Bacillota</taxon>
        <taxon>Negativicutes</taxon>
        <taxon>Selenomonadales</taxon>
        <taxon>Selenomonadaceae</taxon>
        <taxon>Selenomonas</taxon>
    </lineage>
</organism>
<feature type="region of interest" description="Disordered" evidence="1">
    <location>
        <begin position="118"/>
        <end position="163"/>
    </location>
</feature>
<gene>
    <name evidence="3" type="ORF">H1B31_00990</name>
</gene>
<reference evidence="3 4" key="1">
    <citation type="submission" date="2020-07" db="EMBL/GenBank/DDBJ databases">
        <title>Complete genome and description of Selenomonas timonensis sp. nov., a new bacterium isolated from a gingivitis subject.</title>
        <authorList>
            <person name="Antezack A."/>
        </authorList>
    </citation>
    <scope>NUCLEOTIDE SEQUENCE [LARGE SCALE GENOMIC DNA]</scope>
    <source>
        <strain evidence="3 4">Marseille-Q3039</strain>
    </source>
</reference>
<dbReference type="RefSeq" id="WP_185981193.1">
    <property type="nucleotide sequence ID" value="NZ_CP060204.1"/>
</dbReference>
<keyword evidence="2" id="KW-0472">Membrane</keyword>
<dbReference type="Proteomes" id="UP000515480">
    <property type="component" value="Chromosome"/>
</dbReference>
<dbReference type="AlphaFoldDB" id="A0A7G7VMQ5"/>
<name>A0A7G7VMQ5_9FIRM</name>
<feature type="compositionally biased region" description="Low complexity" evidence="1">
    <location>
        <begin position="134"/>
        <end position="161"/>
    </location>
</feature>
<keyword evidence="2" id="KW-1133">Transmembrane helix</keyword>
<dbReference type="KEGG" id="stim:H1B31_00990"/>
<evidence type="ECO:0000313" key="4">
    <source>
        <dbReference type="Proteomes" id="UP000515480"/>
    </source>
</evidence>
<evidence type="ECO:0000313" key="3">
    <source>
        <dbReference type="EMBL" id="QNH55398.1"/>
    </source>
</evidence>
<evidence type="ECO:0000256" key="1">
    <source>
        <dbReference type="SAM" id="MobiDB-lite"/>
    </source>
</evidence>
<dbReference type="EMBL" id="CP060204">
    <property type="protein sequence ID" value="QNH55398.1"/>
    <property type="molecule type" value="Genomic_DNA"/>
</dbReference>
<keyword evidence="2" id="KW-0812">Transmembrane</keyword>
<feature type="transmembrane region" description="Helical" evidence="2">
    <location>
        <begin position="59"/>
        <end position="78"/>
    </location>
</feature>
<proteinExistence type="predicted"/>
<accession>A0A7G7VMQ5</accession>
<keyword evidence="4" id="KW-1185">Reference proteome</keyword>
<protein>
    <submittedName>
        <fullName evidence="3">Preprotein translocase subunit SecG</fullName>
    </submittedName>
</protein>
<sequence>MAADRRERAKSIRAARDWLTGAEHALAGEDDLAGDLKLMLARAELARIAADRRARLRRLALWLLPTAAAAVGLAYFVWGTPPAEEMAMPPPVHRTERDVPVAAVDAVEDAAPLTKTAPAEALSKEMPAADAERVQPQTQPATATVTAQASVQSAAPAQRPQMPDADMQRLMQVGGKILRE</sequence>
<evidence type="ECO:0000256" key="2">
    <source>
        <dbReference type="SAM" id="Phobius"/>
    </source>
</evidence>